<organism evidence="1 2">
    <name type="scientific">Fictibacillus barbaricus</name>
    <dbReference type="NCBI Taxonomy" id="182136"/>
    <lineage>
        <taxon>Bacteria</taxon>
        <taxon>Bacillati</taxon>
        <taxon>Bacillota</taxon>
        <taxon>Bacilli</taxon>
        <taxon>Bacillales</taxon>
        <taxon>Fictibacillaceae</taxon>
        <taxon>Fictibacillus</taxon>
    </lineage>
</organism>
<dbReference type="CDD" id="cd16423">
    <property type="entry name" value="HAD_BPGM-like"/>
    <property type="match status" value="1"/>
</dbReference>
<name>A0ABS2Z9X4_9BACL</name>
<proteinExistence type="predicted"/>
<comment type="caution">
    <text evidence="1">The sequence shown here is derived from an EMBL/GenBank/DDBJ whole genome shotgun (WGS) entry which is preliminary data.</text>
</comment>
<dbReference type="InterPro" id="IPR023198">
    <property type="entry name" value="PGP-like_dom2"/>
</dbReference>
<dbReference type="InterPro" id="IPR023214">
    <property type="entry name" value="HAD_sf"/>
</dbReference>
<keyword evidence="2" id="KW-1185">Reference proteome</keyword>
<dbReference type="InterPro" id="IPR036412">
    <property type="entry name" value="HAD-like_sf"/>
</dbReference>
<dbReference type="EMBL" id="JAFHKS010000042">
    <property type="protein sequence ID" value="MBN3544452.1"/>
    <property type="molecule type" value="Genomic_DNA"/>
</dbReference>
<reference evidence="1 2" key="1">
    <citation type="submission" date="2021-01" db="EMBL/GenBank/DDBJ databases">
        <title>Genome Sequencing of Type Strains.</title>
        <authorList>
            <person name="Lemaire J.F."/>
            <person name="Inderbitzin P."/>
            <person name="Collins S.B."/>
            <person name="Wespe N."/>
            <person name="Knight-Connoni V."/>
        </authorList>
    </citation>
    <scope>NUCLEOTIDE SEQUENCE [LARGE SCALE GENOMIC DNA]</scope>
    <source>
        <strain evidence="1 2">DSM 14730</strain>
    </source>
</reference>
<dbReference type="NCBIfam" id="TIGR01549">
    <property type="entry name" value="HAD-SF-IA-v1"/>
    <property type="match status" value="1"/>
</dbReference>
<gene>
    <name evidence="1" type="ORF">JYA64_04065</name>
</gene>
<sequence>MIKALVFDFDGTILDTETQHYHAFQELYREHGSDLPLEVWGECIGTHSDFNPYEYLEKQIKKKLDHEELRAKKTERVLALISEQKPLPGIEDYLKAAKDLGLKVGLASSSSRKWVEEHLNRIGFLHHFEIIKTADDVENVKPDPALYLEAVKALGVKPHEAIAFEDSVNGSAAAKKAGLYCVAIPNPVTKHMKFNDVDHQMETMAELELAALIRQAEKLSKQ</sequence>
<dbReference type="Proteomes" id="UP001319060">
    <property type="component" value="Unassembled WGS sequence"/>
</dbReference>
<evidence type="ECO:0000313" key="1">
    <source>
        <dbReference type="EMBL" id="MBN3544452.1"/>
    </source>
</evidence>
<dbReference type="Pfam" id="PF13419">
    <property type="entry name" value="HAD_2"/>
    <property type="match status" value="1"/>
</dbReference>
<keyword evidence="1" id="KW-0378">Hydrolase</keyword>
<dbReference type="PANTHER" id="PTHR18901">
    <property type="entry name" value="2-DEOXYGLUCOSE-6-PHOSPHATE PHOSPHATASE 2"/>
    <property type="match status" value="1"/>
</dbReference>
<accession>A0ABS2Z9X4</accession>
<dbReference type="InterPro" id="IPR041492">
    <property type="entry name" value="HAD_2"/>
</dbReference>
<dbReference type="GO" id="GO:0016787">
    <property type="term" value="F:hydrolase activity"/>
    <property type="evidence" value="ECO:0007669"/>
    <property type="project" value="UniProtKB-KW"/>
</dbReference>
<dbReference type="Gene3D" id="3.40.50.1000">
    <property type="entry name" value="HAD superfamily/HAD-like"/>
    <property type="match status" value="1"/>
</dbReference>
<protein>
    <submittedName>
        <fullName evidence="1">HAD family hydrolase</fullName>
    </submittedName>
</protein>
<dbReference type="PRINTS" id="PR00413">
    <property type="entry name" value="HADHALOGNASE"/>
</dbReference>
<dbReference type="RefSeq" id="WP_188403846.1">
    <property type="nucleotide sequence ID" value="NZ_BMCE01000002.1"/>
</dbReference>
<evidence type="ECO:0000313" key="2">
    <source>
        <dbReference type="Proteomes" id="UP001319060"/>
    </source>
</evidence>
<dbReference type="NCBIfam" id="TIGR01509">
    <property type="entry name" value="HAD-SF-IA-v3"/>
    <property type="match status" value="1"/>
</dbReference>
<dbReference type="SFLD" id="SFLDG01135">
    <property type="entry name" value="C1.5.6:_HAD__Beta-PGM__Phospha"/>
    <property type="match status" value="1"/>
</dbReference>
<dbReference type="SUPFAM" id="SSF56784">
    <property type="entry name" value="HAD-like"/>
    <property type="match status" value="1"/>
</dbReference>
<dbReference type="PANTHER" id="PTHR18901:SF38">
    <property type="entry name" value="PSEUDOURIDINE-5'-PHOSPHATASE"/>
    <property type="match status" value="1"/>
</dbReference>
<dbReference type="Gene3D" id="1.10.150.240">
    <property type="entry name" value="Putative phosphatase, domain 2"/>
    <property type="match status" value="1"/>
</dbReference>
<dbReference type="SFLD" id="SFLDG01129">
    <property type="entry name" value="C1.5:_HAD__Beta-PGM__Phosphata"/>
    <property type="match status" value="1"/>
</dbReference>
<dbReference type="InterPro" id="IPR006439">
    <property type="entry name" value="HAD-SF_hydro_IA"/>
</dbReference>
<dbReference type="SFLD" id="SFLDS00003">
    <property type="entry name" value="Haloacid_Dehalogenase"/>
    <property type="match status" value="1"/>
</dbReference>